<evidence type="ECO:0000313" key="1">
    <source>
        <dbReference type="EMBL" id="GMH94203.1"/>
    </source>
</evidence>
<protein>
    <submittedName>
        <fullName evidence="1">Uncharacterized protein</fullName>
    </submittedName>
</protein>
<dbReference type="EMBL" id="BRXY01000429">
    <property type="protein sequence ID" value="GMH94203.1"/>
    <property type="molecule type" value="Genomic_DNA"/>
</dbReference>
<reference evidence="2" key="1">
    <citation type="journal article" date="2023" name="Commun. Biol.">
        <title>Genome analysis of Parmales, the sister group of diatoms, reveals the evolutionary specialization of diatoms from phago-mixotrophs to photoautotrophs.</title>
        <authorList>
            <person name="Ban H."/>
            <person name="Sato S."/>
            <person name="Yoshikawa S."/>
            <person name="Yamada K."/>
            <person name="Nakamura Y."/>
            <person name="Ichinomiya M."/>
            <person name="Sato N."/>
            <person name="Blanc-Mathieu R."/>
            <person name="Endo H."/>
            <person name="Kuwata A."/>
            <person name="Ogata H."/>
        </authorList>
    </citation>
    <scope>NUCLEOTIDE SEQUENCE [LARGE SCALE GENOMIC DNA]</scope>
    <source>
        <strain evidence="2">NIES 3701</strain>
    </source>
</reference>
<name>A0A9W7EWD1_9STRA</name>
<proteinExistence type="predicted"/>
<comment type="caution">
    <text evidence="1">The sequence shown here is derived from an EMBL/GenBank/DDBJ whole genome shotgun (WGS) entry which is preliminary data.</text>
</comment>
<organism evidence="1 2">
    <name type="scientific">Triparma strigata</name>
    <dbReference type="NCBI Taxonomy" id="1606541"/>
    <lineage>
        <taxon>Eukaryota</taxon>
        <taxon>Sar</taxon>
        <taxon>Stramenopiles</taxon>
        <taxon>Ochrophyta</taxon>
        <taxon>Bolidophyceae</taxon>
        <taxon>Parmales</taxon>
        <taxon>Triparmaceae</taxon>
        <taxon>Triparma</taxon>
    </lineage>
</organism>
<accession>A0A9W7EWD1</accession>
<gene>
    <name evidence="1" type="ORF">TrST_g13670</name>
</gene>
<sequence length="181" mass="19800">MTSQISSCYTSLSALTLSLLPPNPDLPPFRPLSSHTYLSPSLPTLPQLTSRLSSLTSSLTSSESLDLQFFHLTQTFHTTLCTSHRSSNSCEKSTHLSTCSTTLSSMKTLLPSLSRTSAATEIYFASSILLDQSYANHVTNVRKIIEDTLVIDGDTIKVKEWEKGFGLVIDGKVSKGEIIRI</sequence>
<keyword evidence="2" id="KW-1185">Reference proteome</keyword>
<dbReference type="Proteomes" id="UP001165085">
    <property type="component" value="Unassembled WGS sequence"/>
</dbReference>
<dbReference type="AlphaFoldDB" id="A0A9W7EWD1"/>
<evidence type="ECO:0000313" key="2">
    <source>
        <dbReference type="Proteomes" id="UP001165085"/>
    </source>
</evidence>